<accession>A0AAE0KC10</accession>
<keyword evidence="2" id="KW-0472">Membrane</keyword>
<keyword evidence="2" id="KW-1133">Transmembrane helix</keyword>
<sequence>MEDMCCIRTSHRGSRLIVAGEVRLLPRRAEATVECRQSSQWGLGLIMLMYFVLVCTLYKFKFYLHLILASCRFTSYYFYLPVLQRITYLCFILHFSIILRPMEQLAPRRRPPNNLMCQDKGEKPNRTGTAKSYSFQIPSRPGQPKSTHQNRDQRPGRRKTVGTTCELEARTPNR</sequence>
<comment type="caution">
    <text evidence="3">The sequence shown here is derived from an EMBL/GenBank/DDBJ whole genome shotgun (WGS) entry which is preliminary data.</text>
</comment>
<name>A0AAE0KC10_9PEZI</name>
<dbReference type="EMBL" id="JAULSN010000004">
    <property type="protein sequence ID" value="KAK3374048.1"/>
    <property type="molecule type" value="Genomic_DNA"/>
</dbReference>
<protein>
    <submittedName>
        <fullName evidence="3">Uncharacterized protein</fullName>
    </submittedName>
</protein>
<evidence type="ECO:0000256" key="2">
    <source>
        <dbReference type="SAM" id="Phobius"/>
    </source>
</evidence>
<gene>
    <name evidence="3" type="ORF">B0T24DRAFT_286130</name>
</gene>
<dbReference type="Proteomes" id="UP001287356">
    <property type="component" value="Unassembled WGS sequence"/>
</dbReference>
<organism evidence="3 4">
    <name type="scientific">Lasiosphaeria ovina</name>
    <dbReference type="NCBI Taxonomy" id="92902"/>
    <lineage>
        <taxon>Eukaryota</taxon>
        <taxon>Fungi</taxon>
        <taxon>Dikarya</taxon>
        <taxon>Ascomycota</taxon>
        <taxon>Pezizomycotina</taxon>
        <taxon>Sordariomycetes</taxon>
        <taxon>Sordariomycetidae</taxon>
        <taxon>Sordariales</taxon>
        <taxon>Lasiosphaeriaceae</taxon>
        <taxon>Lasiosphaeria</taxon>
    </lineage>
</organism>
<evidence type="ECO:0000256" key="1">
    <source>
        <dbReference type="SAM" id="MobiDB-lite"/>
    </source>
</evidence>
<evidence type="ECO:0000313" key="4">
    <source>
        <dbReference type="Proteomes" id="UP001287356"/>
    </source>
</evidence>
<feature type="region of interest" description="Disordered" evidence="1">
    <location>
        <begin position="110"/>
        <end position="174"/>
    </location>
</feature>
<feature type="compositionally biased region" description="Polar residues" evidence="1">
    <location>
        <begin position="126"/>
        <end position="137"/>
    </location>
</feature>
<feature type="transmembrane region" description="Helical" evidence="2">
    <location>
        <begin position="76"/>
        <end position="99"/>
    </location>
</feature>
<keyword evidence="2" id="KW-0812">Transmembrane</keyword>
<feature type="transmembrane region" description="Helical" evidence="2">
    <location>
        <begin position="43"/>
        <end position="64"/>
    </location>
</feature>
<dbReference type="AlphaFoldDB" id="A0AAE0KC10"/>
<reference evidence="3" key="2">
    <citation type="submission" date="2023-06" db="EMBL/GenBank/DDBJ databases">
        <authorList>
            <consortium name="Lawrence Berkeley National Laboratory"/>
            <person name="Haridas S."/>
            <person name="Hensen N."/>
            <person name="Bonometti L."/>
            <person name="Westerberg I."/>
            <person name="Brannstrom I.O."/>
            <person name="Guillou S."/>
            <person name="Cros-Aarteil S."/>
            <person name="Calhoun S."/>
            <person name="Kuo A."/>
            <person name="Mondo S."/>
            <person name="Pangilinan J."/>
            <person name="Riley R."/>
            <person name="Labutti K."/>
            <person name="Andreopoulos B."/>
            <person name="Lipzen A."/>
            <person name="Chen C."/>
            <person name="Yanf M."/>
            <person name="Daum C."/>
            <person name="Ng V."/>
            <person name="Clum A."/>
            <person name="Steindorff A."/>
            <person name="Ohm R."/>
            <person name="Martin F."/>
            <person name="Silar P."/>
            <person name="Natvig D."/>
            <person name="Lalanne C."/>
            <person name="Gautier V."/>
            <person name="Ament-Velasquez S.L."/>
            <person name="Kruys A."/>
            <person name="Hutchinson M.I."/>
            <person name="Powell A.J."/>
            <person name="Barry K."/>
            <person name="Miller A.N."/>
            <person name="Grigoriev I.V."/>
            <person name="Debuchy R."/>
            <person name="Gladieux P."/>
            <person name="Thoren M.H."/>
            <person name="Johannesson H."/>
        </authorList>
    </citation>
    <scope>NUCLEOTIDE SEQUENCE</scope>
    <source>
        <strain evidence="3">CBS 958.72</strain>
    </source>
</reference>
<keyword evidence="4" id="KW-1185">Reference proteome</keyword>
<reference evidence="3" key="1">
    <citation type="journal article" date="2023" name="Mol. Phylogenet. Evol.">
        <title>Genome-scale phylogeny and comparative genomics of the fungal order Sordariales.</title>
        <authorList>
            <person name="Hensen N."/>
            <person name="Bonometti L."/>
            <person name="Westerberg I."/>
            <person name="Brannstrom I.O."/>
            <person name="Guillou S."/>
            <person name="Cros-Aarteil S."/>
            <person name="Calhoun S."/>
            <person name="Haridas S."/>
            <person name="Kuo A."/>
            <person name="Mondo S."/>
            <person name="Pangilinan J."/>
            <person name="Riley R."/>
            <person name="LaButti K."/>
            <person name="Andreopoulos B."/>
            <person name="Lipzen A."/>
            <person name="Chen C."/>
            <person name="Yan M."/>
            <person name="Daum C."/>
            <person name="Ng V."/>
            <person name="Clum A."/>
            <person name="Steindorff A."/>
            <person name="Ohm R.A."/>
            <person name="Martin F."/>
            <person name="Silar P."/>
            <person name="Natvig D.O."/>
            <person name="Lalanne C."/>
            <person name="Gautier V."/>
            <person name="Ament-Velasquez S.L."/>
            <person name="Kruys A."/>
            <person name="Hutchinson M.I."/>
            <person name="Powell A.J."/>
            <person name="Barry K."/>
            <person name="Miller A.N."/>
            <person name="Grigoriev I.V."/>
            <person name="Debuchy R."/>
            <person name="Gladieux P."/>
            <person name="Hiltunen Thoren M."/>
            <person name="Johannesson H."/>
        </authorList>
    </citation>
    <scope>NUCLEOTIDE SEQUENCE</scope>
    <source>
        <strain evidence="3">CBS 958.72</strain>
    </source>
</reference>
<evidence type="ECO:0000313" key="3">
    <source>
        <dbReference type="EMBL" id="KAK3374048.1"/>
    </source>
</evidence>
<proteinExistence type="predicted"/>